<dbReference type="GO" id="GO:0000160">
    <property type="term" value="P:phosphorelay signal transduction system"/>
    <property type="evidence" value="ECO:0007669"/>
    <property type="project" value="InterPro"/>
</dbReference>
<dbReference type="Pfam" id="PF00072">
    <property type="entry name" value="Response_reg"/>
    <property type="match status" value="1"/>
</dbReference>
<comment type="caution">
    <text evidence="3">The sequence shown here is derived from an EMBL/GenBank/DDBJ whole genome shotgun (WGS) entry which is preliminary data.</text>
</comment>
<dbReference type="STRING" id="1237149.C900_02953"/>
<reference evidence="3 4" key="1">
    <citation type="submission" date="2012-12" db="EMBL/GenBank/DDBJ databases">
        <title>Genome assembly of Fulvivirga imtechensis AK7.</title>
        <authorList>
            <person name="Nupur N."/>
            <person name="Khatri I."/>
            <person name="Kumar R."/>
            <person name="Subramanian S."/>
            <person name="Pinnaka A."/>
        </authorList>
    </citation>
    <scope>NUCLEOTIDE SEQUENCE [LARGE SCALE GENOMIC DNA]</scope>
    <source>
        <strain evidence="3 4">AK7</strain>
    </source>
</reference>
<feature type="domain" description="Response regulatory" evidence="2">
    <location>
        <begin position="7"/>
        <end position="130"/>
    </location>
</feature>
<dbReference type="InterPro" id="IPR011006">
    <property type="entry name" value="CheY-like_superfamily"/>
</dbReference>
<dbReference type="Gene3D" id="3.40.50.2300">
    <property type="match status" value="1"/>
</dbReference>
<evidence type="ECO:0000313" key="4">
    <source>
        <dbReference type="Proteomes" id="UP000011135"/>
    </source>
</evidence>
<dbReference type="SMART" id="SM00448">
    <property type="entry name" value="REC"/>
    <property type="match status" value="1"/>
</dbReference>
<proteinExistence type="predicted"/>
<sequence length="136" mass="15624">MNRKLNCILLIDDNEHDNFLHERTINKLCCTKKVVTLEKATDALEYLKGGNPKPDLIFLDINMPGMDGWEFLKHYEQLEEDSQGEVVIVMLTTSINPGEEERSKTVNSIRDFINKPLTAEVIESVLSKYFTDYDAL</sequence>
<keyword evidence="4" id="KW-1185">Reference proteome</keyword>
<dbReference type="AlphaFoldDB" id="L8JUC2"/>
<dbReference type="PATRIC" id="fig|1237149.3.peg.2710"/>
<dbReference type="eggNOG" id="COG0784">
    <property type="taxonomic scope" value="Bacteria"/>
</dbReference>
<organism evidence="3 4">
    <name type="scientific">Fulvivirga imtechensis AK7</name>
    <dbReference type="NCBI Taxonomy" id="1237149"/>
    <lineage>
        <taxon>Bacteria</taxon>
        <taxon>Pseudomonadati</taxon>
        <taxon>Bacteroidota</taxon>
        <taxon>Cytophagia</taxon>
        <taxon>Cytophagales</taxon>
        <taxon>Fulvivirgaceae</taxon>
        <taxon>Fulvivirga</taxon>
    </lineage>
</organism>
<evidence type="ECO:0000256" key="1">
    <source>
        <dbReference type="PROSITE-ProRule" id="PRU00169"/>
    </source>
</evidence>
<evidence type="ECO:0000313" key="3">
    <source>
        <dbReference type="EMBL" id="ELR71149.1"/>
    </source>
</evidence>
<gene>
    <name evidence="3" type="ORF">C900_02953</name>
</gene>
<dbReference type="SUPFAM" id="SSF52172">
    <property type="entry name" value="CheY-like"/>
    <property type="match status" value="1"/>
</dbReference>
<dbReference type="RefSeq" id="WP_009580290.1">
    <property type="nucleotide sequence ID" value="NZ_AMZN01000044.1"/>
</dbReference>
<dbReference type="EMBL" id="AMZN01000044">
    <property type="protein sequence ID" value="ELR71149.1"/>
    <property type="molecule type" value="Genomic_DNA"/>
</dbReference>
<dbReference type="Proteomes" id="UP000011135">
    <property type="component" value="Unassembled WGS sequence"/>
</dbReference>
<dbReference type="InterPro" id="IPR052893">
    <property type="entry name" value="TCS_response_regulator"/>
</dbReference>
<name>L8JUC2_9BACT</name>
<dbReference type="OrthoDB" id="1524091at2"/>
<dbReference type="PANTHER" id="PTHR44520:SF2">
    <property type="entry name" value="RESPONSE REGULATOR RCP1"/>
    <property type="match status" value="1"/>
</dbReference>
<dbReference type="PANTHER" id="PTHR44520">
    <property type="entry name" value="RESPONSE REGULATOR RCP1-RELATED"/>
    <property type="match status" value="1"/>
</dbReference>
<keyword evidence="1" id="KW-0597">Phosphoprotein</keyword>
<dbReference type="InterPro" id="IPR001789">
    <property type="entry name" value="Sig_transdc_resp-reg_receiver"/>
</dbReference>
<evidence type="ECO:0000259" key="2">
    <source>
        <dbReference type="PROSITE" id="PS50110"/>
    </source>
</evidence>
<protein>
    <submittedName>
        <fullName evidence="3">Response regulator</fullName>
    </submittedName>
</protein>
<feature type="modified residue" description="4-aspartylphosphate" evidence="1">
    <location>
        <position position="60"/>
    </location>
</feature>
<dbReference type="PROSITE" id="PS50110">
    <property type="entry name" value="RESPONSE_REGULATORY"/>
    <property type="match status" value="1"/>
</dbReference>
<accession>L8JUC2</accession>